<gene>
    <name evidence="2" type="ORF">ZIOFF_025361</name>
</gene>
<evidence type="ECO:0000313" key="2">
    <source>
        <dbReference type="EMBL" id="KAG6514985.1"/>
    </source>
</evidence>
<evidence type="ECO:0000256" key="1">
    <source>
        <dbReference type="SAM" id="MobiDB-lite"/>
    </source>
</evidence>
<feature type="compositionally biased region" description="Polar residues" evidence="1">
    <location>
        <begin position="50"/>
        <end position="59"/>
    </location>
</feature>
<dbReference type="EMBL" id="JACMSC010000007">
    <property type="protein sequence ID" value="KAG6514985.1"/>
    <property type="molecule type" value="Genomic_DNA"/>
</dbReference>
<reference evidence="2 3" key="1">
    <citation type="submission" date="2020-08" db="EMBL/GenBank/DDBJ databases">
        <title>Plant Genome Project.</title>
        <authorList>
            <person name="Zhang R.-G."/>
        </authorList>
    </citation>
    <scope>NUCLEOTIDE SEQUENCE [LARGE SCALE GENOMIC DNA]</scope>
    <source>
        <tissue evidence="2">Rhizome</tissue>
    </source>
</reference>
<comment type="caution">
    <text evidence="2">The sequence shown here is derived from an EMBL/GenBank/DDBJ whole genome shotgun (WGS) entry which is preliminary data.</text>
</comment>
<sequence length="146" mass="15721">MVNSDLPVSSSTQLANSRVSEAAIECPKCVDEHQVKMPSRPTIERIYKKSATTQQGHHNTGSDKETVVSSYMTPKLLRPKTIPTPKMCPTTPQAKVSAKVNPAGSPDCRPESRTSNRSPAVAFLFADGASPNLPANNIKVVHVTII</sequence>
<proteinExistence type="predicted"/>
<keyword evidence="3" id="KW-1185">Reference proteome</keyword>
<organism evidence="2 3">
    <name type="scientific">Zingiber officinale</name>
    <name type="common">Ginger</name>
    <name type="synonym">Amomum zingiber</name>
    <dbReference type="NCBI Taxonomy" id="94328"/>
    <lineage>
        <taxon>Eukaryota</taxon>
        <taxon>Viridiplantae</taxon>
        <taxon>Streptophyta</taxon>
        <taxon>Embryophyta</taxon>
        <taxon>Tracheophyta</taxon>
        <taxon>Spermatophyta</taxon>
        <taxon>Magnoliopsida</taxon>
        <taxon>Liliopsida</taxon>
        <taxon>Zingiberales</taxon>
        <taxon>Zingiberaceae</taxon>
        <taxon>Zingiber</taxon>
    </lineage>
</organism>
<accession>A0A8J5HE47</accession>
<name>A0A8J5HE47_ZINOF</name>
<protein>
    <submittedName>
        <fullName evidence="2">Uncharacterized protein</fullName>
    </submittedName>
</protein>
<dbReference type="AlphaFoldDB" id="A0A8J5HE47"/>
<feature type="region of interest" description="Disordered" evidence="1">
    <location>
        <begin position="48"/>
        <end position="116"/>
    </location>
</feature>
<evidence type="ECO:0000313" key="3">
    <source>
        <dbReference type="Proteomes" id="UP000734854"/>
    </source>
</evidence>
<dbReference type="Proteomes" id="UP000734854">
    <property type="component" value="Unassembled WGS sequence"/>
</dbReference>